<protein>
    <submittedName>
        <fullName evidence="1">Uncharacterized protein</fullName>
    </submittedName>
</protein>
<name>A0ABV5AYP9_9BACL</name>
<sequence length="144" mass="15642">MAEFQSLSSGDLWKRCSYGYYGRYGQCRWINYSTSAAVSPGKHQTCLKAVNPSGSILASYAVAAKLQTESGMSGLLRSIWRGRTGCTEIRKSYAAVAGGRLVILLALLDLQIGYTRGDLIRRQAVGCVVLSPHLSSRLYNRASG</sequence>
<evidence type="ECO:0000313" key="1">
    <source>
        <dbReference type="EMBL" id="MFB5269341.1"/>
    </source>
</evidence>
<comment type="caution">
    <text evidence="1">The sequence shown here is derived from an EMBL/GenBank/DDBJ whole genome shotgun (WGS) entry which is preliminary data.</text>
</comment>
<dbReference type="EMBL" id="JBHHMI010000029">
    <property type="protein sequence ID" value="MFB5269341.1"/>
    <property type="molecule type" value="Genomic_DNA"/>
</dbReference>
<dbReference type="RefSeq" id="WP_375357613.1">
    <property type="nucleotide sequence ID" value="NZ_JBHHMI010000029.1"/>
</dbReference>
<accession>A0ABV5AYP9</accession>
<reference evidence="1 2" key="1">
    <citation type="submission" date="2024-09" db="EMBL/GenBank/DDBJ databases">
        <title>Paenibacillus zeirhizospherea sp. nov., isolated from surface of the maize (Zea mays) roots in a horticulture field, Hungary.</title>
        <authorList>
            <person name="Marton D."/>
            <person name="Farkas M."/>
            <person name="Bedics A."/>
            <person name="Toth E."/>
            <person name="Tancsics A."/>
            <person name="Boka K."/>
            <person name="Maroti G."/>
            <person name="Kriszt B."/>
            <person name="Cserhati M."/>
        </authorList>
    </citation>
    <scope>NUCLEOTIDE SEQUENCE [LARGE SCALE GENOMIC DNA]</scope>
    <source>
        <strain evidence="1 2">KCTC 33519</strain>
    </source>
</reference>
<keyword evidence="2" id="KW-1185">Reference proteome</keyword>
<gene>
    <name evidence="1" type="ORF">ACE41H_21505</name>
</gene>
<organism evidence="1 2">
    <name type="scientific">Paenibacillus enshidis</name>
    <dbReference type="NCBI Taxonomy" id="1458439"/>
    <lineage>
        <taxon>Bacteria</taxon>
        <taxon>Bacillati</taxon>
        <taxon>Bacillota</taxon>
        <taxon>Bacilli</taxon>
        <taxon>Bacillales</taxon>
        <taxon>Paenibacillaceae</taxon>
        <taxon>Paenibacillus</taxon>
    </lineage>
</organism>
<dbReference type="Proteomes" id="UP001580346">
    <property type="component" value="Unassembled WGS sequence"/>
</dbReference>
<proteinExistence type="predicted"/>
<evidence type="ECO:0000313" key="2">
    <source>
        <dbReference type="Proteomes" id="UP001580346"/>
    </source>
</evidence>